<sequence>MRIWLNAQELADLKLDGFPSSKMGVIKLAEREGWAETRLARRREGRGGGFEYHIDLLPLPQRLQYCAGFVELRGEDLILESSDDLDNDHKAERKRNAKLIVLRAADRFRVQSGMLQAAADHWFIQIYGARKAPVPGWVYHTLKSLSLRSLSRWRAQASEDQNRLAYHPAEARKESGVLDKAENGKLKSYVMAALFQQPHFKANVLKAMAEEKFGKQIEIVNPETGEISKRDMPPLRTFQHTLARWKLEYASALKRHTDPDGWKNTDRAVMVGGASAGIVELNQLWEIDASPVDMLTTEGRWNVYACIDVWSRRAIFLISCTPRADAVGLLVREAIMKWGVPDAIKSDNGSDFKAKSTVRLLEALNIEHLLCPPYSPEKKPHVERVIKTFQHGFVELLPGFVGHNVGERSVIEGRKAFAKRLGLDEYDAFGVDVSPEELQTMANEWAENVYGRNPHGGLKKMTPEAKAATSAARVLTVDPEALDVLLAAVPSNNGIRTVTKEGIRVNNERYVLTDCAEMPGTQVLCRMDPKDLGRIWLFDAEGLTFLGHAICADLAGADPVETISRSRAIQKAFLDEQMVPIKQAMKEIGPRDALRAVLNETRAEVVPFPVKRDEHATPQTRAASDVRKRREPKALSEKEAAIMANLKAPQPLPKPAAQVHTLSDFQTPEGRFKRAMQFEARLNDGIAIPDDDAIWLAGYKAGSEYRAWRIRFDDMQKRRNSVQPAS</sequence>
<dbReference type="PROSITE" id="PS51702">
    <property type="entry name" value="HTH_MU"/>
    <property type="match status" value="1"/>
</dbReference>
<dbReference type="SUPFAM" id="SSF50610">
    <property type="entry name" value="mu transposase, C-terminal domain"/>
    <property type="match status" value="1"/>
</dbReference>
<dbReference type="InterPro" id="IPR003314">
    <property type="entry name" value="Mu-type_HTH"/>
</dbReference>
<proteinExistence type="predicted"/>
<dbReference type="InterPro" id="IPR009061">
    <property type="entry name" value="DNA-bd_dom_put_sf"/>
</dbReference>
<dbReference type="InterPro" id="IPR012337">
    <property type="entry name" value="RNaseH-like_sf"/>
</dbReference>
<dbReference type="EMBL" id="JACYXI010000002">
    <property type="protein sequence ID" value="MBD8890924.1"/>
    <property type="molecule type" value="Genomic_DNA"/>
</dbReference>
<dbReference type="Pfam" id="PF09299">
    <property type="entry name" value="Mu-transpos_C"/>
    <property type="match status" value="1"/>
</dbReference>
<dbReference type="Gene3D" id="1.10.10.10">
    <property type="entry name" value="Winged helix-like DNA-binding domain superfamily/Winged helix DNA-binding domain"/>
    <property type="match status" value="1"/>
</dbReference>
<dbReference type="Proteomes" id="UP000632063">
    <property type="component" value="Unassembled WGS sequence"/>
</dbReference>
<dbReference type="SUPFAM" id="SSF46955">
    <property type="entry name" value="Putative DNA-binding domain"/>
    <property type="match status" value="1"/>
</dbReference>
<reference evidence="4" key="1">
    <citation type="submission" date="2020-09" db="EMBL/GenBank/DDBJ databases">
        <title>The genome sequence of strain Labrenzia suaedae 4C16A.</title>
        <authorList>
            <person name="Liu Y."/>
        </authorList>
    </citation>
    <scope>NUCLEOTIDE SEQUENCE [LARGE SCALE GENOMIC DNA]</scope>
    <source>
        <strain evidence="4">4C16A</strain>
    </source>
</reference>
<organism evidence="3 4">
    <name type="scientific">Roseibium litorale</name>
    <dbReference type="NCBI Taxonomy" id="2803841"/>
    <lineage>
        <taxon>Bacteria</taxon>
        <taxon>Pseudomonadati</taxon>
        <taxon>Pseudomonadota</taxon>
        <taxon>Alphaproteobacteria</taxon>
        <taxon>Hyphomicrobiales</taxon>
        <taxon>Stappiaceae</taxon>
        <taxon>Roseibium</taxon>
    </lineage>
</organism>
<dbReference type="SUPFAM" id="SSF53098">
    <property type="entry name" value="Ribonuclease H-like"/>
    <property type="match status" value="1"/>
</dbReference>
<evidence type="ECO:0000313" key="3">
    <source>
        <dbReference type="EMBL" id="MBD8890924.1"/>
    </source>
</evidence>
<dbReference type="PANTHER" id="PTHR35004:SF7">
    <property type="entry name" value="INTEGRASE PROTEIN"/>
    <property type="match status" value="1"/>
</dbReference>
<feature type="domain" description="Integrase catalytic" evidence="1">
    <location>
        <begin position="276"/>
        <end position="443"/>
    </location>
</feature>
<dbReference type="Pfam" id="PF02316">
    <property type="entry name" value="HTH_Tnp_Mu_1"/>
    <property type="match status" value="1"/>
</dbReference>
<feature type="domain" description="HTH Mu-type" evidence="2">
    <location>
        <begin position="3"/>
        <end position="73"/>
    </location>
</feature>
<dbReference type="RefSeq" id="WP_192147065.1">
    <property type="nucleotide sequence ID" value="NZ_JACYXI010000002.1"/>
</dbReference>
<dbReference type="InterPro" id="IPR009004">
    <property type="entry name" value="Transposase_Mu_C"/>
</dbReference>
<gene>
    <name evidence="3" type="ORF">IG616_05165</name>
</gene>
<accession>A0ABR9CK23</accession>
<dbReference type="Pfam" id="PF00665">
    <property type="entry name" value="rve"/>
    <property type="match status" value="1"/>
</dbReference>
<evidence type="ECO:0000313" key="4">
    <source>
        <dbReference type="Proteomes" id="UP000632063"/>
    </source>
</evidence>
<protein>
    <submittedName>
        <fullName evidence="3">Transposase</fullName>
    </submittedName>
</protein>
<dbReference type="Gene3D" id="3.30.420.10">
    <property type="entry name" value="Ribonuclease H-like superfamily/Ribonuclease H"/>
    <property type="match status" value="1"/>
</dbReference>
<evidence type="ECO:0000259" key="1">
    <source>
        <dbReference type="PROSITE" id="PS50994"/>
    </source>
</evidence>
<name>A0ABR9CK23_9HYPH</name>
<dbReference type="PROSITE" id="PS50994">
    <property type="entry name" value="INTEGRASE"/>
    <property type="match status" value="1"/>
</dbReference>
<evidence type="ECO:0000259" key="2">
    <source>
        <dbReference type="PROSITE" id="PS51702"/>
    </source>
</evidence>
<dbReference type="InterPro" id="IPR036397">
    <property type="entry name" value="RNaseH_sf"/>
</dbReference>
<dbReference type="InterPro" id="IPR015378">
    <property type="entry name" value="Transposase-like_Mu_C"/>
</dbReference>
<dbReference type="InterPro" id="IPR001584">
    <property type="entry name" value="Integrase_cat-core"/>
</dbReference>
<keyword evidence="4" id="KW-1185">Reference proteome</keyword>
<dbReference type="InterPro" id="IPR036388">
    <property type="entry name" value="WH-like_DNA-bd_sf"/>
</dbReference>
<reference evidence="3 4" key="2">
    <citation type="journal article" date="2021" name="Int. J. Syst. Evol. Microbiol.">
        <title>Roseibium litorale sp. nov., isolated from a tidal flat sediment and proposal for the reclassification of Labrenzia polysiphoniae as Roseibium polysiphoniae comb. nov.</title>
        <authorList>
            <person name="Liu Y."/>
            <person name="Pei T."/>
            <person name="Du J."/>
            <person name="Chao M."/>
            <person name="Deng M.R."/>
            <person name="Zhu H."/>
        </authorList>
    </citation>
    <scope>NUCLEOTIDE SEQUENCE [LARGE SCALE GENOMIC DNA]</scope>
    <source>
        <strain evidence="3 4">4C16A</strain>
    </source>
</reference>
<comment type="caution">
    <text evidence="3">The sequence shown here is derived from an EMBL/GenBank/DDBJ whole genome shotgun (WGS) entry which is preliminary data.</text>
</comment>
<dbReference type="PANTHER" id="PTHR35004">
    <property type="entry name" value="TRANSPOSASE RV3428C-RELATED"/>
    <property type="match status" value="1"/>
</dbReference>